<dbReference type="GO" id="GO:0003723">
    <property type="term" value="F:RNA binding"/>
    <property type="evidence" value="ECO:0007669"/>
    <property type="project" value="UniProtKB-KW"/>
</dbReference>
<dbReference type="InterPro" id="IPR000121">
    <property type="entry name" value="PEP_util_C"/>
</dbReference>
<accession>A0AAP0LEU9</accession>
<reference evidence="4 5" key="1">
    <citation type="submission" date="2024-01" db="EMBL/GenBank/DDBJ databases">
        <title>Genome assemblies of Stephania.</title>
        <authorList>
            <person name="Yang L."/>
        </authorList>
    </citation>
    <scope>NUCLEOTIDE SEQUENCE [LARGE SCALE GENOMIC DNA]</scope>
    <source>
        <strain evidence="4">YNDBR</strain>
        <tissue evidence="4">Leaf</tissue>
    </source>
</reference>
<dbReference type="GO" id="GO:0016772">
    <property type="term" value="F:transferase activity, transferring phosphorus-containing groups"/>
    <property type="evidence" value="ECO:0007669"/>
    <property type="project" value="InterPro"/>
</dbReference>
<dbReference type="Gene3D" id="3.20.20.60">
    <property type="entry name" value="Phosphoenolpyruvate-binding domains"/>
    <property type="match status" value="1"/>
</dbReference>
<evidence type="ECO:0000313" key="4">
    <source>
        <dbReference type="EMBL" id="KAK9169355.1"/>
    </source>
</evidence>
<dbReference type="InterPro" id="IPR035979">
    <property type="entry name" value="RBD_domain_sf"/>
</dbReference>
<dbReference type="SUPFAM" id="SSF51621">
    <property type="entry name" value="Phosphoenolpyruvate/pyruvate domain"/>
    <property type="match status" value="1"/>
</dbReference>
<evidence type="ECO:0000313" key="5">
    <source>
        <dbReference type="Proteomes" id="UP001420932"/>
    </source>
</evidence>
<organism evidence="4 5">
    <name type="scientific">Stephania yunnanensis</name>
    <dbReference type="NCBI Taxonomy" id="152371"/>
    <lineage>
        <taxon>Eukaryota</taxon>
        <taxon>Viridiplantae</taxon>
        <taxon>Streptophyta</taxon>
        <taxon>Embryophyta</taxon>
        <taxon>Tracheophyta</taxon>
        <taxon>Spermatophyta</taxon>
        <taxon>Magnoliopsida</taxon>
        <taxon>Ranunculales</taxon>
        <taxon>Menispermaceae</taxon>
        <taxon>Menispermoideae</taxon>
        <taxon>Cissampelideae</taxon>
        <taxon>Stephania</taxon>
    </lineage>
</organism>
<evidence type="ECO:0000259" key="3">
    <source>
        <dbReference type="Pfam" id="PF02896"/>
    </source>
</evidence>
<dbReference type="InterPro" id="IPR015813">
    <property type="entry name" value="Pyrv/PenolPyrv_kinase-like_dom"/>
</dbReference>
<feature type="domain" description="PEP-utilising enzyme C-terminal" evidence="3">
    <location>
        <begin position="229"/>
        <end position="255"/>
    </location>
</feature>
<sequence>MDSTHSLEQQHDDYWDIKDWMDEEHLGDKLRLRGIKDMLRTNGITSTHKVGWVGYLRKGGGAIRGERQRREEEGGAAGNARERVGECDARRRRSRAWRGHRSKERRLSAAAAAVVRGAIRRAVVRQNSGPVIGGGISGGGRGGKSSGDGCGIRPPRGSGVEGGERGGTNSRSGYIFKEFRSFNCYYFMSKGFAFIRYATPEQARKVLADLKDGTYTLYMGNICNTWTREQIAEQVEFFSFGTNDLTQMTFGYGEMMLESFFLYTYPKEFSQHDPFEVRSRLVIDNHETMERKYGSIGDLGVEDIIRAGLSPQEAQAFHESLGRAVDGAGVADPKETWRAIAESRLLDPHRHPHSLHQLIYYSVYSSIPNPIDDALPLYWFPSP</sequence>
<keyword evidence="5" id="KW-1185">Reference proteome</keyword>
<evidence type="ECO:0000256" key="1">
    <source>
        <dbReference type="ARBA" id="ARBA00022884"/>
    </source>
</evidence>
<dbReference type="PANTHER" id="PTHR21245">
    <property type="entry name" value="HETEROGENEOUS NUCLEAR RIBONUCLEOPROTEIN"/>
    <property type="match status" value="1"/>
</dbReference>
<gene>
    <name evidence="4" type="ORF">Syun_001495</name>
</gene>
<feature type="compositionally biased region" description="Gly residues" evidence="2">
    <location>
        <begin position="134"/>
        <end position="150"/>
    </location>
</feature>
<protein>
    <recommendedName>
        <fullName evidence="3">PEP-utilising enzyme C-terminal domain-containing protein</fullName>
    </recommendedName>
</protein>
<feature type="region of interest" description="Disordered" evidence="2">
    <location>
        <begin position="65"/>
        <end position="85"/>
    </location>
</feature>
<proteinExistence type="predicted"/>
<dbReference type="InterPro" id="IPR040442">
    <property type="entry name" value="Pyrv_kinase-like_dom_sf"/>
</dbReference>
<name>A0AAP0LEU9_9MAGN</name>
<feature type="region of interest" description="Disordered" evidence="2">
    <location>
        <begin position="134"/>
        <end position="167"/>
    </location>
</feature>
<comment type="caution">
    <text evidence="4">The sequence shown here is derived from an EMBL/GenBank/DDBJ whole genome shotgun (WGS) entry which is preliminary data.</text>
</comment>
<dbReference type="Proteomes" id="UP001420932">
    <property type="component" value="Unassembled WGS sequence"/>
</dbReference>
<dbReference type="SUPFAM" id="SSF54928">
    <property type="entry name" value="RNA-binding domain, RBD"/>
    <property type="match status" value="1"/>
</dbReference>
<dbReference type="EMBL" id="JBBNAF010000001">
    <property type="protein sequence ID" value="KAK9169355.1"/>
    <property type="molecule type" value="Genomic_DNA"/>
</dbReference>
<dbReference type="Pfam" id="PF02896">
    <property type="entry name" value="PEP-utilizers_C"/>
    <property type="match status" value="1"/>
</dbReference>
<evidence type="ECO:0000256" key="2">
    <source>
        <dbReference type="SAM" id="MobiDB-lite"/>
    </source>
</evidence>
<dbReference type="AlphaFoldDB" id="A0AAP0LEU9"/>
<keyword evidence="1" id="KW-0694">RNA-binding</keyword>